<keyword evidence="8 11" id="KW-1133">Transmembrane helix</keyword>
<comment type="function">
    <text evidence="11">Peptidoglycan polymerase that catalyzes glycan chain elongation from lipid-linked precursors.</text>
</comment>
<keyword evidence="3 11" id="KW-0328">Glycosyltransferase</keyword>
<dbReference type="PANTHER" id="PTHR30400:SF0">
    <property type="entry name" value="BIOSYNTHETIC PEPTIDOGLYCAN TRANSGLYCOSYLASE"/>
    <property type="match status" value="1"/>
</dbReference>
<dbReference type="EMBL" id="JAICBX010000007">
    <property type="protein sequence ID" value="MBW8640573.1"/>
    <property type="molecule type" value="Genomic_DNA"/>
</dbReference>
<evidence type="ECO:0000256" key="5">
    <source>
        <dbReference type="ARBA" id="ARBA00022692"/>
    </source>
</evidence>
<dbReference type="NCBIfam" id="TIGR02070">
    <property type="entry name" value="mono_pep_trsgly"/>
    <property type="match status" value="1"/>
</dbReference>
<dbReference type="Gene3D" id="1.10.3810.10">
    <property type="entry name" value="Biosynthetic peptidoglycan transglycosylase-like"/>
    <property type="match status" value="1"/>
</dbReference>
<evidence type="ECO:0000256" key="10">
    <source>
        <dbReference type="ARBA" id="ARBA00023316"/>
    </source>
</evidence>
<evidence type="ECO:0000256" key="7">
    <source>
        <dbReference type="ARBA" id="ARBA00022984"/>
    </source>
</evidence>
<dbReference type="AlphaFoldDB" id="A0AAE2ZUE5"/>
<dbReference type="Proteomes" id="UP001196509">
    <property type="component" value="Unassembled WGS sequence"/>
</dbReference>
<gene>
    <name evidence="11 13" type="primary">mtgA</name>
    <name evidence="13" type="ORF">K1W69_25495</name>
</gene>
<evidence type="ECO:0000313" key="13">
    <source>
        <dbReference type="EMBL" id="MBW8640573.1"/>
    </source>
</evidence>
<keyword evidence="14" id="KW-1185">Reference proteome</keyword>
<sequence length="235" mass="26089">MATSKPRSWIRKAVRWIFAVVVAWIVLVAALVALYRAPGVHPVSTLMLRDIVLLRGYDRQWVNFEDISPALVQSVMMSEDGQFCAHGGVDWDALDSVIDDALEGERTRGASTIAMQTVKNLYLWSSRSYIRKLLEVPLAMVVDAVWSKRRTMEIYLNIAQWGPDLYGIGAASERYFGVSATKLSRRQAAYLAVALPNPIERNPAKPSSGMSRLAGIVEKRAAQSGEYIKCLDEAG</sequence>
<keyword evidence="9 11" id="KW-0472">Membrane</keyword>
<dbReference type="InterPro" id="IPR036950">
    <property type="entry name" value="PBP_transglycosylase"/>
</dbReference>
<dbReference type="RefSeq" id="WP_220231307.1">
    <property type="nucleotide sequence ID" value="NZ_JAICBX010000007.1"/>
</dbReference>
<dbReference type="GO" id="GO:0009252">
    <property type="term" value="P:peptidoglycan biosynthetic process"/>
    <property type="evidence" value="ECO:0007669"/>
    <property type="project" value="UniProtKB-UniRule"/>
</dbReference>
<keyword evidence="4 11" id="KW-0808">Transferase</keyword>
<reference evidence="13" key="1">
    <citation type="submission" date="2021-08" db="EMBL/GenBank/DDBJ databases">
        <title>Hoeflea bacterium WL0058 sp. nov., isolated from the sediment.</title>
        <authorList>
            <person name="Wang L."/>
            <person name="Zhang D."/>
        </authorList>
    </citation>
    <scope>NUCLEOTIDE SEQUENCE</scope>
    <source>
        <strain evidence="13">WL0058</strain>
    </source>
</reference>
<evidence type="ECO:0000256" key="2">
    <source>
        <dbReference type="ARBA" id="ARBA00022519"/>
    </source>
</evidence>
<evidence type="ECO:0000259" key="12">
    <source>
        <dbReference type="Pfam" id="PF00912"/>
    </source>
</evidence>
<evidence type="ECO:0000313" key="14">
    <source>
        <dbReference type="Proteomes" id="UP001196509"/>
    </source>
</evidence>
<name>A0AAE2ZUE5_9HYPH</name>
<dbReference type="GO" id="GO:0005886">
    <property type="term" value="C:plasma membrane"/>
    <property type="evidence" value="ECO:0007669"/>
    <property type="project" value="UniProtKB-SubCell"/>
</dbReference>
<dbReference type="GO" id="GO:0071555">
    <property type="term" value="P:cell wall organization"/>
    <property type="evidence" value="ECO:0007669"/>
    <property type="project" value="UniProtKB-KW"/>
</dbReference>
<dbReference type="EC" id="2.4.99.28" evidence="11"/>
<dbReference type="HAMAP" id="MF_00766">
    <property type="entry name" value="PGT_MtgA"/>
    <property type="match status" value="1"/>
</dbReference>
<proteinExistence type="inferred from homology"/>
<evidence type="ECO:0000256" key="4">
    <source>
        <dbReference type="ARBA" id="ARBA00022679"/>
    </source>
</evidence>
<feature type="transmembrane region" description="Helical" evidence="11">
    <location>
        <begin position="16"/>
        <end position="35"/>
    </location>
</feature>
<organism evidence="13 14">
    <name type="scientific">Flavimaribacter sediminis</name>
    <dbReference type="NCBI Taxonomy" id="2865987"/>
    <lineage>
        <taxon>Bacteria</taxon>
        <taxon>Pseudomonadati</taxon>
        <taxon>Pseudomonadota</taxon>
        <taxon>Alphaproteobacteria</taxon>
        <taxon>Hyphomicrobiales</taxon>
        <taxon>Rhizobiaceae</taxon>
        <taxon>Flavimaribacter</taxon>
    </lineage>
</organism>
<dbReference type="GO" id="GO:0008955">
    <property type="term" value="F:peptidoglycan glycosyltransferase activity"/>
    <property type="evidence" value="ECO:0007669"/>
    <property type="project" value="UniProtKB-UniRule"/>
</dbReference>
<keyword evidence="7 11" id="KW-0573">Peptidoglycan synthesis</keyword>
<dbReference type="InterPro" id="IPR001264">
    <property type="entry name" value="Glyco_trans_51"/>
</dbReference>
<evidence type="ECO:0000256" key="11">
    <source>
        <dbReference type="HAMAP-Rule" id="MF_00766"/>
    </source>
</evidence>
<evidence type="ECO:0000256" key="6">
    <source>
        <dbReference type="ARBA" id="ARBA00022960"/>
    </source>
</evidence>
<evidence type="ECO:0000256" key="3">
    <source>
        <dbReference type="ARBA" id="ARBA00022676"/>
    </source>
</evidence>
<comment type="similarity">
    <text evidence="11">Belongs to the glycosyltransferase 51 family.</text>
</comment>
<feature type="domain" description="Glycosyl transferase family 51" evidence="12">
    <location>
        <begin position="57"/>
        <end position="211"/>
    </location>
</feature>
<evidence type="ECO:0000256" key="9">
    <source>
        <dbReference type="ARBA" id="ARBA00023136"/>
    </source>
</evidence>
<keyword evidence="5 11" id="KW-0812">Transmembrane</keyword>
<comment type="subcellular location">
    <subcellularLocation>
        <location evidence="11">Cell inner membrane</location>
        <topology evidence="11">Single-pass membrane protein</topology>
    </subcellularLocation>
</comment>
<dbReference type="InterPro" id="IPR011812">
    <property type="entry name" value="Pep_trsgly"/>
</dbReference>
<protein>
    <recommendedName>
        <fullName evidence="11">Biosynthetic peptidoglycan transglycosylase</fullName>
        <ecNumber evidence="11">2.4.99.28</ecNumber>
    </recommendedName>
    <alternativeName>
        <fullName evidence="11">Glycan polymerase</fullName>
    </alternativeName>
    <alternativeName>
        <fullName evidence="11">Peptidoglycan glycosyltransferase MtgA</fullName>
        <shortName evidence="11">PGT</shortName>
    </alternativeName>
</protein>
<dbReference type="PANTHER" id="PTHR30400">
    <property type="entry name" value="MONOFUNCTIONAL BIOSYNTHETIC PEPTIDOGLYCAN TRANSGLYCOSYLASE"/>
    <property type="match status" value="1"/>
</dbReference>
<dbReference type="GO" id="GO:0008360">
    <property type="term" value="P:regulation of cell shape"/>
    <property type="evidence" value="ECO:0007669"/>
    <property type="project" value="UniProtKB-KW"/>
</dbReference>
<dbReference type="SUPFAM" id="SSF53955">
    <property type="entry name" value="Lysozyme-like"/>
    <property type="match status" value="1"/>
</dbReference>
<keyword evidence="10 11" id="KW-0961">Cell wall biogenesis/degradation</keyword>
<keyword evidence="2 11" id="KW-0997">Cell inner membrane</keyword>
<accession>A0AAE2ZUE5</accession>
<keyword evidence="6 11" id="KW-0133">Cell shape</keyword>
<dbReference type="GO" id="GO:0016763">
    <property type="term" value="F:pentosyltransferase activity"/>
    <property type="evidence" value="ECO:0007669"/>
    <property type="project" value="InterPro"/>
</dbReference>
<comment type="caution">
    <text evidence="13">The sequence shown here is derived from an EMBL/GenBank/DDBJ whole genome shotgun (WGS) entry which is preliminary data.</text>
</comment>
<dbReference type="Pfam" id="PF00912">
    <property type="entry name" value="Transgly"/>
    <property type="match status" value="1"/>
</dbReference>
<dbReference type="InterPro" id="IPR023346">
    <property type="entry name" value="Lysozyme-like_dom_sf"/>
</dbReference>
<comment type="catalytic activity">
    <reaction evidence="11">
        <text>[GlcNAc-(1-&gt;4)-Mur2Ac(oyl-L-Ala-gamma-D-Glu-L-Lys-D-Ala-D-Ala)](n)-di-trans,octa-cis-undecaprenyl diphosphate + beta-D-GlcNAc-(1-&gt;4)-Mur2Ac(oyl-L-Ala-gamma-D-Glu-L-Lys-D-Ala-D-Ala)-di-trans,octa-cis-undecaprenyl diphosphate = [GlcNAc-(1-&gt;4)-Mur2Ac(oyl-L-Ala-gamma-D-Glu-L-Lys-D-Ala-D-Ala)](n+1)-di-trans,octa-cis-undecaprenyl diphosphate + di-trans,octa-cis-undecaprenyl diphosphate + H(+)</text>
        <dbReference type="Rhea" id="RHEA:23708"/>
        <dbReference type="Rhea" id="RHEA-COMP:9602"/>
        <dbReference type="Rhea" id="RHEA-COMP:9603"/>
        <dbReference type="ChEBI" id="CHEBI:15378"/>
        <dbReference type="ChEBI" id="CHEBI:58405"/>
        <dbReference type="ChEBI" id="CHEBI:60033"/>
        <dbReference type="ChEBI" id="CHEBI:78435"/>
        <dbReference type="EC" id="2.4.99.28"/>
    </reaction>
</comment>
<evidence type="ECO:0000256" key="8">
    <source>
        <dbReference type="ARBA" id="ARBA00022989"/>
    </source>
</evidence>
<keyword evidence="1 11" id="KW-1003">Cell membrane</keyword>
<dbReference type="GO" id="GO:0009274">
    <property type="term" value="C:peptidoglycan-based cell wall"/>
    <property type="evidence" value="ECO:0007669"/>
    <property type="project" value="InterPro"/>
</dbReference>
<evidence type="ECO:0000256" key="1">
    <source>
        <dbReference type="ARBA" id="ARBA00022475"/>
    </source>
</evidence>
<comment type="pathway">
    <text evidence="11">Cell wall biogenesis; peptidoglycan biosynthesis.</text>
</comment>